<proteinExistence type="predicted"/>
<dbReference type="InterPro" id="IPR003032">
    <property type="entry name" value="Ryanodine_rcpt"/>
</dbReference>
<evidence type="ECO:0000259" key="1">
    <source>
        <dbReference type="Pfam" id="PF02026"/>
    </source>
</evidence>
<dbReference type="Gene3D" id="6.20.350.10">
    <property type="match status" value="1"/>
</dbReference>
<name>A0A9Q9DDB6_ENSAD</name>
<reference evidence="2" key="1">
    <citation type="submission" date="2022-06" db="EMBL/GenBank/DDBJ databases">
        <title>Physiological and biochemical characterization and genomic elucidation of a strain of the genus Ensifer adhaerens M8 that combines arsenic oxidation and chromium reduction.</title>
        <authorList>
            <person name="Li X."/>
            <person name="Yu c."/>
        </authorList>
    </citation>
    <scope>NUCLEOTIDE SEQUENCE</scope>
    <source>
        <strain evidence="2">M8</strain>
        <plasmid evidence="2">pB</plasmid>
    </source>
</reference>
<geneLocation type="plasmid" evidence="2 3">
    <name>pB</name>
</geneLocation>
<feature type="domain" description="Ryanodine receptor Ryr" evidence="1">
    <location>
        <begin position="57"/>
        <end position="102"/>
    </location>
</feature>
<organism evidence="2 3">
    <name type="scientific">Ensifer adhaerens</name>
    <name type="common">Sinorhizobium morelense</name>
    <dbReference type="NCBI Taxonomy" id="106592"/>
    <lineage>
        <taxon>Bacteria</taxon>
        <taxon>Pseudomonadati</taxon>
        <taxon>Pseudomonadota</taxon>
        <taxon>Alphaproteobacteria</taxon>
        <taxon>Hyphomicrobiales</taxon>
        <taxon>Rhizobiaceae</taxon>
        <taxon>Sinorhizobium/Ensifer group</taxon>
        <taxon>Ensifer</taxon>
    </lineage>
</organism>
<dbReference type="RefSeq" id="WP_252161141.1">
    <property type="nucleotide sequence ID" value="NZ_CP098809.1"/>
</dbReference>
<sequence>MNIEEVARVAHEVNRAYCISLGDDSQPAWEDAPEWQRKSAIGGVIFHKEHPGALPPESHENWLAEKRNNGWKYGPIKDEKKREHPCFMAYERLPQEHKAKNYIFAAVCRTLL</sequence>
<protein>
    <submittedName>
        <fullName evidence="2">RyR domain-containing protein</fullName>
    </submittedName>
</protein>
<accession>A0A9Q9DDB6</accession>
<dbReference type="AlphaFoldDB" id="A0A9Q9DDB6"/>
<dbReference type="Proteomes" id="UP001055460">
    <property type="component" value="Plasmid pB"/>
</dbReference>
<keyword evidence="2" id="KW-0614">Plasmid</keyword>
<evidence type="ECO:0000313" key="3">
    <source>
        <dbReference type="Proteomes" id="UP001055460"/>
    </source>
</evidence>
<evidence type="ECO:0000313" key="2">
    <source>
        <dbReference type="EMBL" id="USJ27563.1"/>
    </source>
</evidence>
<dbReference type="EMBL" id="CP098809">
    <property type="protein sequence ID" value="USJ27563.1"/>
    <property type="molecule type" value="Genomic_DNA"/>
</dbReference>
<gene>
    <name evidence="2" type="ORF">NE863_34640</name>
</gene>
<dbReference type="Pfam" id="PF02026">
    <property type="entry name" value="RyR"/>
    <property type="match status" value="1"/>
</dbReference>